<sequence>MKFSNDTSTMDIDEGYFHDPDSDDEAESCLPMVSTVLGRLLKIKNGRVVNERRTLPLRPLMPSVAPNLAATTTLVAEVVGNFSSHFPTSSMAPIPTATISLELEVVGNVSSPLQTLSTSPIPSTTVSPVVEVGDDLSFSSDVEVVGNDSSSSLSIVKVGDDLSSLLLKIITSLSIDVCHQDKEKGIVIGGKERTMPKRGFEEEDAWCRFMRGQEELNGFPYKKLWDQF</sequence>
<evidence type="ECO:0000313" key="3">
    <source>
        <dbReference type="Proteomes" id="UP001604336"/>
    </source>
</evidence>
<dbReference type="Proteomes" id="UP001604336">
    <property type="component" value="Unassembled WGS sequence"/>
</dbReference>
<keyword evidence="3" id="KW-1185">Reference proteome</keyword>
<evidence type="ECO:0000313" key="2">
    <source>
        <dbReference type="EMBL" id="KAL2461597.1"/>
    </source>
</evidence>
<dbReference type="AlphaFoldDB" id="A0ABD1PCI4"/>
<evidence type="ECO:0000256" key="1">
    <source>
        <dbReference type="SAM" id="MobiDB-lite"/>
    </source>
</evidence>
<feature type="region of interest" description="Disordered" evidence="1">
    <location>
        <begin position="1"/>
        <end position="25"/>
    </location>
</feature>
<proteinExistence type="predicted"/>
<feature type="compositionally biased region" description="Polar residues" evidence="1">
    <location>
        <begin position="1"/>
        <end position="10"/>
    </location>
</feature>
<comment type="caution">
    <text evidence="2">The sequence shown here is derived from an EMBL/GenBank/DDBJ whole genome shotgun (WGS) entry which is preliminary data.</text>
</comment>
<dbReference type="EMBL" id="JBFOLK010000014">
    <property type="protein sequence ID" value="KAL2461597.1"/>
    <property type="molecule type" value="Genomic_DNA"/>
</dbReference>
<name>A0ABD1PCI4_9LAMI</name>
<protein>
    <submittedName>
        <fullName evidence="2">Uncharacterized protein</fullName>
    </submittedName>
</protein>
<organism evidence="2 3">
    <name type="scientific">Abeliophyllum distichum</name>
    <dbReference type="NCBI Taxonomy" id="126358"/>
    <lineage>
        <taxon>Eukaryota</taxon>
        <taxon>Viridiplantae</taxon>
        <taxon>Streptophyta</taxon>
        <taxon>Embryophyta</taxon>
        <taxon>Tracheophyta</taxon>
        <taxon>Spermatophyta</taxon>
        <taxon>Magnoliopsida</taxon>
        <taxon>eudicotyledons</taxon>
        <taxon>Gunneridae</taxon>
        <taxon>Pentapetalae</taxon>
        <taxon>asterids</taxon>
        <taxon>lamiids</taxon>
        <taxon>Lamiales</taxon>
        <taxon>Oleaceae</taxon>
        <taxon>Forsythieae</taxon>
        <taxon>Abeliophyllum</taxon>
    </lineage>
</organism>
<gene>
    <name evidence="2" type="ORF">Adt_45017</name>
</gene>
<accession>A0ABD1PCI4</accession>
<reference evidence="3" key="1">
    <citation type="submission" date="2024-07" db="EMBL/GenBank/DDBJ databases">
        <title>Two chromosome-level genome assemblies of Korean endemic species Abeliophyllum distichum and Forsythia ovata (Oleaceae).</title>
        <authorList>
            <person name="Jang H."/>
        </authorList>
    </citation>
    <scope>NUCLEOTIDE SEQUENCE [LARGE SCALE GENOMIC DNA]</scope>
</reference>